<protein>
    <submittedName>
        <fullName evidence="1">Uncharacterized protein</fullName>
    </submittedName>
</protein>
<dbReference type="Proteomes" id="UP000827872">
    <property type="component" value="Linkage Group LG12"/>
</dbReference>
<dbReference type="EMBL" id="CM037625">
    <property type="protein sequence ID" value="KAH7998352.1"/>
    <property type="molecule type" value="Genomic_DNA"/>
</dbReference>
<keyword evidence="2" id="KW-1185">Reference proteome</keyword>
<gene>
    <name evidence="1" type="ORF">K3G42_015391</name>
</gene>
<sequence>MYKGRETEMTNMKDENPAAVEHSSTQIIKQPRMKKSIQRRQIKSHFSRWRPVNSASPQKRGKSRSQDSNSHKRMISYSQKKRLKAYYSSLRGCRAKFPSESGVSHIPPKTVNKQQMVATTDADIINIHKPLVA</sequence>
<proteinExistence type="predicted"/>
<evidence type="ECO:0000313" key="1">
    <source>
        <dbReference type="EMBL" id="KAH7998352.1"/>
    </source>
</evidence>
<evidence type="ECO:0000313" key="2">
    <source>
        <dbReference type="Proteomes" id="UP000827872"/>
    </source>
</evidence>
<reference evidence="1" key="1">
    <citation type="submission" date="2021-08" db="EMBL/GenBank/DDBJ databases">
        <title>The first chromosome-level gecko genome reveals the dynamic sex chromosomes of Neotropical dwarf geckos (Sphaerodactylidae: Sphaerodactylus).</title>
        <authorList>
            <person name="Pinto B.J."/>
            <person name="Keating S.E."/>
            <person name="Gamble T."/>
        </authorList>
    </citation>
    <scope>NUCLEOTIDE SEQUENCE</scope>
    <source>
        <strain evidence="1">TG3544</strain>
    </source>
</reference>
<accession>A0ACB8F0N1</accession>
<name>A0ACB8F0N1_9SAUR</name>
<organism evidence="1 2">
    <name type="scientific">Sphaerodactylus townsendi</name>
    <dbReference type="NCBI Taxonomy" id="933632"/>
    <lineage>
        <taxon>Eukaryota</taxon>
        <taxon>Metazoa</taxon>
        <taxon>Chordata</taxon>
        <taxon>Craniata</taxon>
        <taxon>Vertebrata</taxon>
        <taxon>Euteleostomi</taxon>
        <taxon>Lepidosauria</taxon>
        <taxon>Squamata</taxon>
        <taxon>Bifurcata</taxon>
        <taxon>Gekkota</taxon>
        <taxon>Sphaerodactylidae</taxon>
        <taxon>Sphaerodactylus</taxon>
    </lineage>
</organism>
<comment type="caution">
    <text evidence="1">The sequence shown here is derived from an EMBL/GenBank/DDBJ whole genome shotgun (WGS) entry which is preliminary data.</text>
</comment>